<evidence type="ECO:0000313" key="3">
    <source>
        <dbReference type="Proteomes" id="UP000290545"/>
    </source>
</evidence>
<evidence type="ECO:0000313" key="2">
    <source>
        <dbReference type="EMBL" id="RXK86989.1"/>
    </source>
</evidence>
<feature type="signal peptide" evidence="1">
    <location>
        <begin position="1"/>
        <end position="19"/>
    </location>
</feature>
<evidence type="ECO:0008006" key="4">
    <source>
        <dbReference type="Google" id="ProtNLM"/>
    </source>
</evidence>
<name>A0A4Q1DEF7_9BACT</name>
<keyword evidence="1" id="KW-0732">Signal</keyword>
<dbReference type="OrthoDB" id="673795at2"/>
<sequence>MKTLSVIAFFWLISHSAFSQSFSEWFKQKKTQTKYSLAQIVALKAYSDILNKGYGLIKDSLFVINSNKEKDLQQHSDYYQSLKSVSPVVRQSNKVTIAVNYATQVMEMYSIAKKYIDTTEWLNPIEKDYTIKVAAAAVEDCNKSIDELKEVTSDGELEMKTDERLRKLDEISSDIRGIYVFLKSFHNGNQLLARQRQKESLDSRRLQKIIE</sequence>
<dbReference type="RefSeq" id="WP_129002738.1">
    <property type="nucleotide sequence ID" value="NZ_SDHZ01000001.1"/>
</dbReference>
<dbReference type="AlphaFoldDB" id="A0A4Q1DEF7"/>
<proteinExistence type="predicted"/>
<comment type="caution">
    <text evidence="2">The sequence shown here is derived from an EMBL/GenBank/DDBJ whole genome shotgun (WGS) entry which is preliminary data.</text>
</comment>
<protein>
    <recommendedName>
        <fullName evidence="4">TerB family tellurite resistance protein</fullName>
    </recommendedName>
</protein>
<evidence type="ECO:0000256" key="1">
    <source>
        <dbReference type="SAM" id="SignalP"/>
    </source>
</evidence>
<gene>
    <name evidence="2" type="ORF">ESB13_09460</name>
</gene>
<keyword evidence="3" id="KW-1185">Reference proteome</keyword>
<reference evidence="2 3" key="1">
    <citation type="submission" date="2019-01" db="EMBL/GenBank/DDBJ databases">
        <title>Filimonas sp. strain TTM-71.</title>
        <authorList>
            <person name="Chen W.-M."/>
        </authorList>
    </citation>
    <scope>NUCLEOTIDE SEQUENCE [LARGE SCALE GENOMIC DNA]</scope>
    <source>
        <strain evidence="2 3">TTM-71</strain>
    </source>
</reference>
<organism evidence="2 3">
    <name type="scientific">Filimonas effusa</name>
    <dbReference type="NCBI Taxonomy" id="2508721"/>
    <lineage>
        <taxon>Bacteria</taxon>
        <taxon>Pseudomonadati</taxon>
        <taxon>Bacteroidota</taxon>
        <taxon>Chitinophagia</taxon>
        <taxon>Chitinophagales</taxon>
        <taxon>Chitinophagaceae</taxon>
        <taxon>Filimonas</taxon>
    </lineage>
</organism>
<dbReference type="EMBL" id="SDHZ01000001">
    <property type="protein sequence ID" value="RXK86989.1"/>
    <property type="molecule type" value="Genomic_DNA"/>
</dbReference>
<feature type="chain" id="PRO_5020396613" description="TerB family tellurite resistance protein" evidence="1">
    <location>
        <begin position="20"/>
        <end position="211"/>
    </location>
</feature>
<dbReference type="Proteomes" id="UP000290545">
    <property type="component" value="Unassembled WGS sequence"/>
</dbReference>
<accession>A0A4Q1DEF7</accession>